<evidence type="ECO:0000256" key="1">
    <source>
        <dbReference type="ARBA" id="ARBA00004141"/>
    </source>
</evidence>
<evidence type="ECO:0000256" key="7">
    <source>
        <dbReference type="ARBA" id="ARBA00022989"/>
    </source>
</evidence>
<keyword evidence="9" id="KW-0472">Membrane</keyword>
<dbReference type="EMBL" id="CAAALY010001337">
    <property type="protein sequence ID" value="VEL07246.1"/>
    <property type="molecule type" value="Genomic_DNA"/>
</dbReference>
<gene>
    <name evidence="13" type="ORF">PXEA_LOCUS686</name>
</gene>
<accession>A0A3S5BKU2</accession>
<keyword evidence="7" id="KW-1133">Transmembrane helix</keyword>
<keyword evidence="6" id="KW-0630">Potassium</keyword>
<proteinExistence type="predicted"/>
<dbReference type="PANTHER" id="PTHR10027">
    <property type="entry name" value="CALCIUM-ACTIVATED POTASSIUM CHANNEL ALPHA CHAIN"/>
    <property type="match status" value="1"/>
</dbReference>
<keyword evidence="3" id="KW-0633">Potassium transport</keyword>
<name>A0A3S5BKU2_9PLAT</name>
<dbReference type="InterPro" id="IPR047871">
    <property type="entry name" value="K_chnl_Slo-like"/>
</dbReference>
<comment type="subcellular location">
    <subcellularLocation>
        <location evidence="1">Membrane</location>
        <topology evidence="1">Multi-pass membrane protein</topology>
    </subcellularLocation>
</comment>
<dbReference type="PANTHER" id="PTHR10027:SF33">
    <property type="entry name" value="CALCIUM-ACTIVATED POTASSIUM CHANNEL SUBUNIT ALPHA-1-RELATED"/>
    <property type="match status" value="1"/>
</dbReference>
<keyword evidence="14" id="KW-1185">Reference proteome</keyword>
<keyword evidence="4" id="KW-0812">Transmembrane</keyword>
<reference evidence="13" key="1">
    <citation type="submission" date="2018-11" db="EMBL/GenBank/DDBJ databases">
        <authorList>
            <consortium name="Pathogen Informatics"/>
        </authorList>
    </citation>
    <scope>NUCLEOTIDE SEQUENCE</scope>
</reference>
<evidence type="ECO:0000313" key="13">
    <source>
        <dbReference type="EMBL" id="VEL07246.1"/>
    </source>
</evidence>
<comment type="caution">
    <text evidence="13">The sequence shown here is derived from an EMBL/GenBank/DDBJ whole genome shotgun (WGS) entry which is preliminary data.</text>
</comment>
<dbReference type="Proteomes" id="UP000784294">
    <property type="component" value="Unassembled WGS sequence"/>
</dbReference>
<keyword evidence="10" id="KW-0407">Ion channel</keyword>
<feature type="region of interest" description="Disordered" evidence="11">
    <location>
        <begin position="396"/>
        <end position="420"/>
    </location>
</feature>
<evidence type="ECO:0000256" key="9">
    <source>
        <dbReference type="ARBA" id="ARBA00023136"/>
    </source>
</evidence>
<evidence type="ECO:0000256" key="3">
    <source>
        <dbReference type="ARBA" id="ARBA00022538"/>
    </source>
</evidence>
<organism evidence="13 14">
    <name type="scientific">Protopolystoma xenopodis</name>
    <dbReference type="NCBI Taxonomy" id="117903"/>
    <lineage>
        <taxon>Eukaryota</taxon>
        <taxon>Metazoa</taxon>
        <taxon>Spiralia</taxon>
        <taxon>Lophotrochozoa</taxon>
        <taxon>Platyhelminthes</taxon>
        <taxon>Monogenea</taxon>
        <taxon>Polyopisthocotylea</taxon>
        <taxon>Polystomatidea</taxon>
        <taxon>Polystomatidae</taxon>
        <taxon>Protopolystoma</taxon>
    </lineage>
</organism>
<protein>
    <recommendedName>
        <fullName evidence="12">Calcium-activated potassium channel BK alpha subunit domain-containing protein</fullName>
    </recommendedName>
</protein>
<feature type="domain" description="Calcium-activated potassium channel BK alpha subunit" evidence="12">
    <location>
        <begin position="308"/>
        <end position="356"/>
    </location>
</feature>
<feature type="domain" description="Calcium-activated potassium channel BK alpha subunit" evidence="12">
    <location>
        <begin position="13"/>
        <end position="49"/>
    </location>
</feature>
<dbReference type="GO" id="GO:0045211">
    <property type="term" value="C:postsynaptic membrane"/>
    <property type="evidence" value="ECO:0007669"/>
    <property type="project" value="TreeGrafter"/>
</dbReference>
<evidence type="ECO:0000256" key="2">
    <source>
        <dbReference type="ARBA" id="ARBA00022448"/>
    </source>
</evidence>
<evidence type="ECO:0000256" key="10">
    <source>
        <dbReference type="ARBA" id="ARBA00023303"/>
    </source>
</evidence>
<dbReference type="OrthoDB" id="10035564at2759"/>
<evidence type="ECO:0000256" key="8">
    <source>
        <dbReference type="ARBA" id="ARBA00023065"/>
    </source>
</evidence>
<evidence type="ECO:0000256" key="5">
    <source>
        <dbReference type="ARBA" id="ARBA00022826"/>
    </source>
</evidence>
<dbReference type="AlphaFoldDB" id="A0A3S5BKU2"/>
<evidence type="ECO:0000259" key="12">
    <source>
        <dbReference type="Pfam" id="PF03493"/>
    </source>
</evidence>
<sequence length="478" mass="51791">MLNIPSWDWNAGDEIVCFNELKLGFLAQSCVAPGFSTLLTNLFCMRSSHRVPVVRSQRPTSLEEDELVSSTDEPPRACRCCNSLGRLRRSSTNWTASKRPSTCTQLPWRPSVCVKKVPQKPEDQDYSSFLLFRPSALATGLARPTSMLNAAPVVSSPPPPLSNVAMATTSSTAASAAAAADQLPLNAGSSLFRLSSHRRHRFAWAARLPTGLSRLFLVPEDNTPAEAAPGAGELAGQTGQFTGPAFLRQFSLQPLKYAHLPTTAAAAAAAQRVSTRSARPGGPTAQSVVCVGPPHGLRRQPDIAFHVASRRWLEDYLYGVSMELYSANFSASFDGFTFAEAAVLCRMRLDIMLIAVVARQAGSVGPRAPEAGLDADVAWLDGQANVYGSHRTRLEPTGAKPETVGQVGGLRERESGNSDDEWELEAEEEARPDWQDSDYFLAINPTLESKVRICKGTRGFFICDSQEIATRAAVYCSR</sequence>
<dbReference type="Pfam" id="PF03493">
    <property type="entry name" value="BK_channel_a"/>
    <property type="match status" value="2"/>
</dbReference>
<dbReference type="InterPro" id="IPR003929">
    <property type="entry name" value="K_chnl_BK_asu"/>
</dbReference>
<evidence type="ECO:0000313" key="14">
    <source>
        <dbReference type="Proteomes" id="UP000784294"/>
    </source>
</evidence>
<evidence type="ECO:0000256" key="6">
    <source>
        <dbReference type="ARBA" id="ARBA00022958"/>
    </source>
</evidence>
<dbReference type="GO" id="GO:0060072">
    <property type="term" value="F:large conductance calcium-activated potassium channel activity"/>
    <property type="evidence" value="ECO:0007669"/>
    <property type="project" value="TreeGrafter"/>
</dbReference>
<evidence type="ECO:0000256" key="4">
    <source>
        <dbReference type="ARBA" id="ARBA00022692"/>
    </source>
</evidence>
<evidence type="ECO:0000256" key="11">
    <source>
        <dbReference type="SAM" id="MobiDB-lite"/>
    </source>
</evidence>
<keyword evidence="5" id="KW-0631">Potassium channel</keyword>
<keyword evidence="2" id="KW-0813">Transport</keyword>
<keyword evidence="8" id="KW-0406">Ion transport</keyword>